<dbReference type="GeneID" id="76462935"/>
<dbReference type="STRING" id="391735.Veis_4648"/>
<dbReference type="GO" id="GO:0005886">
    <property type="term" value="C:plasma membrane"/>
    <property type="evidence" value="ECO:0007669"/>
    <property type="project" value="UniProtKB-SubCell"/>
</dbReference>
<dbReference type="OrthoDB" id="3460090at2"/>
<feature type="transmembrane region" description="Helical" evidence="6">
    <location>
        <begin position="151"/>
        <end position="169"/>
    </location>
</feature>
<feature type="transmembrane region" description="Helical" evidence="6">
    <location>
        <begin position="105"/>
        <end position="123"/>
    </location>
</feature>
<comment type="subcellular location">
    <subcellularLocation>
        <location evidence="1">Cell membrane</location>
        <topology evidence="1">Multi-pass membrane protein</topology>
    </subcellularLocation>
</comment>
<evidence type="ECO:0000313" key="8">
    <source>
        <dbReference type="Proteomes" id="UP000000374"/>
    </source>
</evidence>
<feature type="transmembrane region" description="Helical" evidence="6">
    <location>
        <begin position="32"/>
        <end position="50"/>
    </location>
</feature>
<evidence type="ECO:0000256" key="2">
    <source>
        <dbReference type="ARBA" id="ARBA00022475"/>
    </source>
</evidence>
<evidence type="ECO:0000256" key="5">
    <source>
        <dbReference type="ARBA" id="ARBA00023136"/>
    </source>
</evidence>
<dbReference type="PANTHER" id="PTHR30482">
    <property type="entry name" value="HIGH-AFFINITY BRANCHED-CHAIN AMINO ACID TRANSPORT SYSTEM PERMEASE"/>
    <property type="match status" value="1"/>
</dbReference>
<evidence type="ECO:0000313" key="7">
    <source>
        <dbReference type="EMBL" id="ABM60345.1"/>
    </source>
</evidence>
<evidence type="ECO:0000256" key="3">
    <source>
        <dbReference type="ARBA" id="ARBA00022692"/>
    </source>
</evidence>
<reference evidence="8" key="1">
    <citation type="submission" date="2006-12" db="EMBL/GenBank/DDBJ databases">
        <title>Complete sequence of chromosome 1 of Verminephrobacter eiseniae EF01-2.</title>
        <authorList>
            <person name="Copeland A."/>
            <person name="Lucas S."/>
            <person name="Lapidus A."/>
            <person name="Barry K."/>
            <person name="Detter J.C."/>
            <person name="Glavina del Rio T."/>
            <person name="Dalin E."/>
            <person name="Tice H."/>
            <person name="Pitluck S."/>
            <person name="Chertkov O."/>
            <person name="Brettin T."/>
            <person name="Bruce D."/>
            <person name="Han C."/>
            <person name="Tapia R."/>
            <person name="Gilna P."/>
            <person name="Schmutz J."/>
            <person name="Larimer F."/>
            <person name="Land M."/>
            <person name="Hauser L."/>
            <person name="Kyrpides N."/>
            <person name="Kim E."/>
            <person name="Stahl D."/>
            <person name="Richardson P."/>
        </authorList>
    </citation>
    <scope>NUCLEOTIDE SEQUENCE [LARGE SCALE GENOMIC DNA]</scope>
    <source>
        <strain evidence="8">EF01-2</strain>
    </source>
</reference>
<dbReference type="AlphaFoldDB" id="A1WRT8"/>
<dbReference type="Pfam" id="PF02653">
    <property type="entry name" value="BPD_transp_2"/>
    <property type="match status" value="1"/>
</dbReference>
<organism evidence="7 8">
    <name type="scientific">Verminephrobacter eiseniae (strain EF01-2)</name>
    <dbReference type="NCBI Taxonomy" id="391735"/>
    <lineage>
        <taxon>Bacteria</taxon>
        <taxon>Pseudomonadati</taxon>
        <taxon>Pseudomonadota</taxon>
        <taxon>Betaproteobacteria</taxon>
        <taxon>Burkholderiales</taxon>
        <taxon>Comamonadaceae</taxon>
        <taxon>Verminephrobacter</taxon>
    </lineage>
</organism>
<dbReference type="eggNOG" id="COG4177">
    <property type="taxonomic scope" value="Bacteria"/>
</dbReference>
<dbReference type="CDD" id="cd06581">
    <property type="entry name" value="TM_PBP1_LivM_like"/>
    <property type="match status" value="1"/>
</dbReference>
<sequence>MKTSLKYLLVVLVLLAIAIPMGAYHTDVYRKLLLWSALALSFNFLFGISGQLALSHFTFYGLGAYAIVILSHQVGLPLPLAAMGALALCIVVSAAVAIPATRLEGFYLALATLALAQLVTVLLNEGGALTGGSNGLANYGVPSVLGFRLEGMNLTAAVILLLVLTFGLLRRLDRSQFGRACRAVRDDPAVASAMGIDVSRTKIAAYMLASCLAAAAGMCYAFVDRNVNPAAFGIEYGFLLLFAVIVGGVGSQWGAIFGGVLVFVLPLFLAPLIGHYHALIFGIVVVLIMLLEPRGLVGVWLRARSARSSS</sequence>
<name>A1WRT8_VEREI</name>
<dbReference type="PANTHER" id="PTHR30482:SF10">
    <property type="entry name" value="HIGH-AFFINITY BRANCHED-CHAIN AMINO ACID TRANSPORT PROTEIN BRAE"/>
    <property type="match status" value="1"/>
</dbReference>
<keyword evidence="2" id="KW-1003">Cell membrane</keyword>
<gene>
    <name evidence="7" type="ordered locus">Veis_4648</name>
</gene>
<evidence type="ECO:0000256" key="1">
    <source>
        <dbReference type="ARBA" id="ARBA00004651"/>
    </source>
</evidence>
<feature type="transmembrane region" description="Helical" evidence="6">
    <location>
        <begin position="253"/>
        <end position="273"/>
    </location>
</feature>
<feature type="transmembrane region" description="Helical" evidence="6">
    <location>
        <begin position="279"/>
        <end position="301"/>
    </location>
</feature>
<feature type="transmembrane region" description="Helical" evidence="6">
    <location>
        <begin position="7"/>
        <end position="26"/>
    </location>
</feature>
<feature type="transmembrane region" description="Helical" evidence="6">
    <location>
        <begin position="229"/>
        <end position="246"/>
    </location>
</feature>
<keyword evidence="8" id="KW-1185">Reference proteome</keyword>
<dbReference type="GO" id="GO:0015658">
    <property type="term" value="F:branched-chain amino acid transmembrane transporter activity"/>
    <property type="evidence" value="ECO:0007669"/>
    <property type="project" value="InterPro"/>
</dbReference>
<dbReference type="RefSeq" id="WP_011812328.1">
    <property type="nucleotide sequence ID" value="NC_008786.1"/>
</dbReference>
<accession>A1WRT8</accession>
<protein>
    <submittedName>
        <fullName evidence="7">Inner-membrane translocator</fullName>
    </submittedName>
</protein>
<keyword evidence="4 6" id="KW-1133">Transmembrane helix</keyword>
<dbReference type="InterPro" id="IPR043428">
    <property type="entry name" value="LivM-like"/>
</dbReference>
<feature type="transmembrane region" description="Helical" evidence="6">
    <location>
        <begin position="57"/>
        <end position="74"/>
    </location>
</feature>
<dbReference type="HOGENOM" id="CLU_031365_2_2_4"/>
<dbReference type="EMBL" id="CP000542">
    <property type="protein sequence ID" value="ABM60345.1"/>
    <property type="molecule type" value="Genomic_DNA"/>
</dbReference>
<evidence type="ECO:0000256" key="4">
    <source>
        <dbReference type="ARBA" id="ARBA00022989"/>
    </source>
</evidence>
<keyword evidence="5 6" id="KW-0472">Membrane</keyword>
<proteinExistence type="predicted"/>
<feature type="transmembrane region" description="Helical" evidence="6">
    <location>
        <begin position="80"/>
        <end position="98"/>
    </location>
</feature>
<dbReference type="InterPro" id="IPR001851">
    <property type="entry name" value="ABC_transp_permease"/>
</dbReference>
<evidence type="ECO:0000256" key="6">
    <source>
        <dbReference type="SAM" id="Phobius"/>
    </source>
</evidence>
<keyword evidence="3 6" id="KW-0812">Transmembrane</keyword>
<dbReference type="Proteomes" id="UP000000374">
    <property type="component" value="Chromosome"/>
</dbReference>
<feature type="transmembrane region" description="Helical" evidence="6">
    <location>
        <begin position="203"/>
        <end position="223"/>
    </location>
</feature>
<dbReference type="KEGG" id="vei:Veis_4648"/>